<organism evidence="1 2">
    <name type="scientific">Trichonephila clavata</name>
    <name type="common">Joro spider</name>
    <name type="synonym">Nephila clavata</name>
    <dbReference type="NCBI Taxonomy" id="2740835"/>
    <lineage>
        <taxon>Eukaryota</taxon>
        <taxon>Metazoa</taxon>
        <taxon>Ecdysozoa</taxon>
        <taxon>Arthropoda</taxon>
        <taxon>Chelicerata</taxon>
        <taxon>Arachnida</taxon>
        <taxon>Araneae</taxon>
        <taxon>Araneomorphae</taxon>
        <taxon>Entelegynae</taxon>
        <taxon>Araneoidea</taxon>
        <taxon>Nephilidae</taxon>
        <taxon>Trichonephila</taxon>
    </lineage>
</organism>
<dbReference type="AlphaFoldDB" id="A0A8X6FV47"/>
<evidence type="ECO:0000313" key="1">
    <source>
        <dbReference type="EMBL" id="GFQ90175.1"/>
    </source>
</evidence>
<comment type="caution">
    <text evidence="1">The sequence shown here is derived from an EMBL/GenBank/DDBJ whole genome shotgun (WGS) entry which is preliminary data.</text>
</comment>
<dbReference type="GO" id="GO:0003676">
    <property type="term" value="F:nucleic acid binding"/>
    <property type="evidence" value="ECO:0007669"/>
    <property type="project" value="InterPro"/>
</dbReference>
<gene>
    <name evidence="1" type="primary">AVEN_161746_1</name>
    <name evidence="1" type="ORF">TNCT_323171</name>
</gene>
<reference evidence="1" key="1">
    <citation type="submission" date="2020-07" db="EMBL/GenBank/DDBJ databases">
        <title>Multicomponent nature underlies the extraordinary mechanical properties of spider dragline silk.</title>
        <authorList>
            <person name="Kono N."/>
            <person name="Nakamura H."/>
            <person name="Mori M."/>
            <person name="Yoshida Y."/>
            <person name="Ohtoshi R."/>
            <person name="Malay A.D."/>
            <person name="Moran D.A.P."/>
            <person name="Tomita M."/>
            <person name="Numata K."/>
            <person name="Arakawa K."/>
        </authorList>
    </citation>
    <scope>NUCLEOTIDE SEQUENCE</scope>
</reference>
<sequence>MSEPNTGEILDIGWKNCSKNMVRLLKDKSIITDPVFLPADCVEDAGILEVVDPLYSKRGGKSWIAIYTCAFFREVCFELVYPTLSTDIFLLSFRSFMARREKPQVKYSENGLHWHDVLTTN</sequence>
<accession>A0A8X6FV47</accession>
<dbReference type="InterPro" id="IPR036397">
    <property type="entry name" value="RNaseH_sf"/>
</dbReference>
<evidence type="ECO:0008006" key="3">
    <source>
        <dbReference type="Google" id="ProtNLM"/>
    </source>
</evidence>
<name>A0A8X6FV47_TRICU</name>
<proteinExistence type="predicted"/>
<dbReference type="EMBL" id="BMAO01033522">
    <property type="protein sequence ID" value="GFQ90175.1"/>
    <property type="molecule type" value="Genomic_DNA"/>
</dbReference>
<dbReference type="Gene3D" id="3.30.420.10">
    <property type="entry name" value="Ribonuclease H-like superfamily/Ribonuclease H"/>
    <property type="match status" value="1"/>
</dbReference>
<keyword evidence="2" id="KW-1185">Reference proteome</keyword>
<dbReference type="Proteomes" id="UP000887116">
    <property type="component" value="Unassembled WGS sequence"/>
</dbReference>
<evidence type="ECO:0000313" key="2">
    <source>
        <dbReference type="Proteomes" id="UP000887116"/>
    </source>
</evidence>
<protein>
    <recommendedName>
        <fullName evidence="3">Integrase catalytic domain-containing protein</fullName>
    </recommendedName>
</protein>